<evidence type="ECO:0000313" key="3">
    <source>
        <dbReference type="Proteomes" id="UP000663824"/>
    </source>
</evidence>
<dbReference type="EMBL" id="CAJOBI010000041">
    <property type="protein sequence ID" value="CAF3786626.1"/>
    <property type="molecule type" value="Genomic_DNA"/>
</dbReference>
<accession>A0A816Z5K4</accession>
<evidence type="ECO:0000313" key="2">
    <source>
        <dbReference type="EMBL" id="CAF3786626.1"/>
    </source>
</evidence>
<name>A0A816Z5K4_9BILA</name>
<dbReference type="Proteomes" id="UP000663824">
    <property type="component" value="Unassembled WGS sequence"/>
</dbReference>
<comment type="caution">
    <text evidence="1">The sequence shown here is derived from an EMBL/GenBank/DDBJ whole genome shotgun (WGS) entry which is preliminary data.</text>
</comment>
<dbReference type="Proteomes" id="UP000676336">
    <property type="component" value="Unassembled WGS sequence"/>
</dbReference>
<dbReference type="EMBL" id="CAJNRE010019240">
    <property type="protein sequence ID" value="CAF2191775.1"/>
    <property type="molecule type" value="Genomic_DNA"/>
</dbReference>
<evidence type="ECO:0000313" key="1">
    <source>
        <dbReference type="EMBL" id="CAF2191775.1"/>
    </source>
</evidence>
<organism evidence="1 3">
    <name type="scientific">Rotaria magnacalcarata</name>
    <dbReference type="NCBI Taxonomy" id="392030"/>
    <lineage>
        <taxon>Eukaryota</taxon>
        <taxon>Metazoa</taxon>
        <taxon>Spiralia</taxon>
        <taxon>Gnathifera</taxon>
        <taxon>Rotifera</taxon>
        <taxon>Eurotatoria</taxon>
        <taxon>Bdelloidea</taxon>
        <taxon>Philodinida</taxon>
        <taxon>Philodinidae</taxon>
        <taxon>Rotaria</taxon>
    </lineage>
</organism>
<reference evidence="1" key="1">
    <citation type="submission" date="2021-02" db="EMBL/GenBank/DDBJ databases">
        <authorList>
            <person name="Nowell W R."/>
        </authorList>
    </citation>
    <scope>NUCLEOTIDE SEQUENCE</scope>
</reference>
<gene>
    <name evidence="1" type="ORF">MBJ925_LOCUS34915</name>
    <name evidence="2" type="ORF">SMN809_LOCUS407</name>
</gene>
<dbReference type="AlphaFoldDB" id="A0A816Z5K4"/>
<protein>
    <submittedName>
        <fullName evidence="1">Uncharacterized protein</fullName>
    </submittedName>
</protein>
<proteinExistence type="predicted"/>
<sequence>MHLHDDQQEFHNHIISISFDRFFNPLIQFNINLPNIQDLDIKLPINNQFWFIVPSLKQFHSLTVSSYTDSFYSQLQFLHGQEPNLHRLTVRQGASLPFQLSLFKLTNATVRQLLHLDYYYYYYFNEEECVKLSNSLLVIQCQILFIRVKDLESVIILVKNMINLRAL</sequence>